<dbReference type="InterPro" id="IPR013221">
    <property type="entry name" value="Mur_ligase_cen"/>
</dbReference>
<evidence type="ECO:0000256" key="8">
    <source>
        <dbReference type="ARBA" id="ARBA00022842"/>
    </source>
</evidence>
<feature type="domain" description="Mur ligase central" evidence="11">
    <location>
        <begin position="46"/>
        <end position="268"/>
    </location>
</feature>
<dbReference type="Gene3D" id="3.40.1190.10">
    <property type="entry name" value="Mur-like, catalytic domain"/>
    <property type="match status" value="1"/>
</dbReference>
<dbReference type="UniPathway" id="UPA00077">
    <property type="reaction ID" value="UER00157"/>
</dbReference>
<keyword evidence="8" id="KW-0460">Magnesium</keyword>
<dbReference type="GO" id="GO:0005524">
    <property type="term" value="F:ATP binding"/>
    <property type="evidence" value="ECO:0007669"/>
    <property type="project" value="UniProtKB-KW"/>
</dbReference>
<evidence type="ECO:0000313" key="12">
    <source>
        <dbReference type="EMBL" id="SCW69873.1"/>
    </source>
</evidence>
<dbReference type="Pfam" id="PF08245">
    <property type="entry name" value="Mur_ligase_M"/>
    <property type="match status" value="1"/>
</dbReference>
<keyword evidence="6 10" id="KW-0547">Nucleotide-binding</keyword>
<comment type="cofactor">
    <cofactor evidence="1">
        <name>Mg(2+)</name>
        <dbReference type="ChEBI" id="CHEBI:18420"/>
    </cofactor>
</comment>
<keyword evidence="5" id="KW-0479">Metal-binding</keyword>
<dbReference type="PANTHER" id="PTHR11136">
    <property type="entry name" value="FOLYLPOLYGLUTAMATE SYNTHASE-RELATED"/>
    <property type="match status" value="1"/>
</dbReference>
<evidence type="ECO:0000256" key="7">
    <source>
        <dbReference type="ARBA" id="ARBA00022840"/>
    </source>
</evidence>
<dbReference type="AlphaFoldDB" id="A0A1G4SL10"/>
<evidence type="ECO:0000313" key="13">
    <source>
        <dbReference type="Proteomes" id="UP000199542"/>
    </source>
</evidence>
<evidence type="ECO:0000256" key="10">
    <source>
        <dbReference type="PIRNR" id="PIRNR001563"/>
    </source>
</evidence>
<evidence type="ECO:0000256" key="2">
    <source>
        <dbReference type="ARBA" id="ARBA00008276"/>
    </source>
</evidence>
<reference evidence="12 13" key="1">
    <citation type="submission" date="2016-10" db="EMBL/GenBank/DDBJ databases">
        <authorList>
            <person name="de Groot N.N."/>
        </authorList>
    </citation>
    <scope>NUCLEOTIDE SEQUENCE [LARGE SCALE GENOMIC DNA]</scope>
    <source>
        <strain evidence="12 13">CGMCC 1.3401</strain>
    </source>
</reference>
<comment type="similarity">
    <text evidence="2 10">Belongs to the folylpolyglutamate synthase family.</text>
</comment>
<dbReference type="FunFam" id="3.40.1190.10:FF:000011">
    <property type="entry name" value="Folylpolyglutamate synthase/dihydrofolate synthase"/>
    <property type="match status" value="1"/>
</dbReference>
<dbReference type="InterPro" id="IPR036565">
    <property type="entry name" value="Mur-like_cat_sf"/>
</dbReference>
<evidence type="ECO:0000256" key="4">
    <source>
        <dbReference type="ARBA" id="ARBA00022598"/>
    </source>
</evidence>
<dbReference type="PROSITE" id="PS01012">
    <property type="entry name" value="FOLYLPOLYGLU_SYNT_2"/>
    <property type="match status" value="1"/>
</dbReference>
<comment type="catalytic activity">
    <reaction evidence="9">
        <text>(6S)-5,6,7,8-tetrahydrofolyl-(gamma-L-Glu)(n) + L-glutamate + ATP = (6S)-5,6,7,8-tetrahydrofolyl-(gamma-L-Glu)(n+1) + ADP + phosphate + H(+)</text>
        <dbReference type="Rhea" id="RHEA:10580"/>
        <dbReference type="Rhea" id="RHEA-COMP:14738"/>
        <dbReference type="Rhea" id="RHEA-COMP:14740"/>
        <dbReference type="ChEBI" id="CHEBI:15378"/>
        <dbReference type="ChEBI" id="CHEBI:29985"/>
        <dbReference type="ChEBI" id="CHEBI:30616"/>
        <dbReference type="ChEBI" id="CHEBI:43474"/>
        <dbReference type="ChEBI" id="CHEBI:141005"/>
        <dbReference type="ChEBI" id="CHEBI:456216"/>
        <dbReference type="EC" id="6.3.2.17"/>
    </reaction>
</comment>
<evidence type="ECO:0000256" key="6">
    <source>
        <dbReference type="ARBA" id="ARBA00022741"/>
    </source>
</evidence>
<proteinExistence type="inferred from homology"/>
<dbReference type="Proteomes" id="UP000199542">
    <property type="component" value="Unassembled WGS sequence"/>
</dbReference>
<gene>
    <name evidence="12" type="ORF">SAMN02927900_03888</name>
</gene>
<evidence type="ECO:0000256" key="5">
    <source>
        <dbReference type="ARBA" id="ARBA00022723"/>
    </source>
</evidence>
<organism evidence="12 13">
    <name type="scientific">Rhizobium mongolense subsp. loessense</name>
    <dbReference type="NCBI Taxonomy" id="158890"/>
    <lineage>
        <taxon>Bacteria</taxon>
        <taxon>Pseudomonadati</taxon>
        <taxon>Pseudomonadota</taxon>
        <taxon>Alphaproteobacteria</taxon>
        <taxon>Hyphomicrobiales</taxon>
        <taxon>Rhizobiaceae</taxon>
        <taxon>Rhizobium/Agrobacterium group</taxon>
        <taxon>Rhizobium</taxon>
    </lineage>
</organism>
<keyword evidence="7 10" id="KW-0067">ATP-binding</keyword>
<dbReference type="GO" id="GO:0005737">
    <property type="term" value="C:cytoplasm"/>
    <property type="evidence" value="ECO:0007669"/>
    <property type="project" value="TreeGrafter"/>
</dbReference>
<evidence type="ECO:0000256" key="3">
    <source>
        <dbReference type="ARBA" id="ARBA00013025"/>
    </source>
</evidence>
<evidence type="ECO:0000256" key="1">
    <source>
        <dbReference type="ARBA" id="ARBA00001946"/>
    </source>
</evidence>
<dbReference type="SUPFAM" id="SSF53244">
    <property type="entry name" value="MurD-like peptide ligases, peptide-binding domain"/>
    <property type="match status" value="1"/>
</dbReference>
<dbReference type="GO" id="GO:0046654">
    <property type="term" value="P:tetrahydrofolate biosynthetic process"/>
    <property type="evidence" value="ECO:0007669"/>
    <property type="project" value="UniProtKB-UniPathway"/>
</dbReference>
<dbReference type="InterPro" id="IPR001645">
    <property type="entry name" value="Folylpolyglutamate_synth"/>
</dbReference>
<dbReference type="GO" id="GO:0046872">
    <property type="term" value="F:metal ion binding"/>
    <property type="evidence" value="ECO:0007669"/>
    <property type="project" value="UniProtKB-KW"/>
</dbReference>
<dbReference type="InterPro" id="IPR018109">
    <property type="entry name" value="Folylpolyglutamate_synth_CS"/>
</dbReference>
<dbReference type="SUPFAM" id="SSF53623">
    <property type="entry name" value="MurD-like peptide ligases, catalytic domain"/>
    <property type="match status" value="1"/>
</dbReference>
<dbReference type="GO" id="GO:0008841">
    <property type="term" value="F:dihydrofolate synthase activity"/>
    <property type="evidence" value="ECO:0007669"/>
    <property type="project" value="TreeGrafter"/>
</dbReference>
<dbReference type="EC" id="6.3.2.17" evidence="3"/>
<name>A0A1G4SL10_9HYPH</name>
<evidence type="ECO:0000259" key="11">
    <source>
        <dbReference type="Pfam" id="PF08245"/>
    </source>
</evidence>
<dbReference type="GO" id="GO:0004326">
    <property type="term" value="F:tetrahydrofolylpolyglutamate synthase activity"/>
    <property type="evidence" value="ECO:0007669"/>
    <property type="project" value="UniProtKB-EC"/>
</dbReference>
<dbReference type="PANTHER" id="PTHR11136:SF0">
    <property type="entry name" value="DIHYDROFOLATE SYNTHETASE-RELATED"/>
    <property type="match status" value="1"/>
</dbReference>
<protein>
    <recommendedName>
        <fullName evidence="3">tetrahydrofolate synthase</fullName>
        <ecNumber evidence="3">6.3.2.17</ecNumber>
    </recommendedName>
</protein>
<accession>A0A1G4SL10</accession>
<dbReference type="Gene3D" id="3.90.190.20">
    <property type="entry name" value="Mur ligase, C-terminal domain"/>
    <property type="match status" value="1"/>
</dbReference>
<evidence type="ECO:0000256" key="9">
    <source>
        <dbReference type="ARBA" id="ARBA00047493"/>
    </source>
</evidence>
<dbReference type="EMBL" id="FMTM01000006">
    <property type="protein sequence ID" value="SCW69873.1"/>
    <property type="molecule type" value="Genomic_DNA"/>
</dbReference>
<dbReference type="PIRSF" id="PIRSF001563">
    <property type="entry name" value="Folylpolyglu_synth"/>
    <property type="match status" value="1"/>
</dbReference>
<sequence length="442" mass="47700">MSEAAQEINKLMGLHPKGFDLSLDRITRLLEVLGNPQNRLPRVIHVAGTNGKGSVTAFCRALLEAGGYGVHVHTSPHLVNWHERYRIGLKGGRGQFVDDAVFAEALRRVAEANAGQKITVFEILTAVTFLLFSEHPADAAIIEVGLGGRFDATNVISDPAVSVIMPISLDHQPYLGDRVELIAAEKAGIMKPGHAVVIGHQEYDAVLDVLMSTAERLRCPTAVFGQDYMAHEEYGRLVYQDEFGLADLPLPRLPGRHQYANAAAAIRAVKAAGFVVTEAMMEQAMNCVEWPGRLQRLTEGRLIAHAPAGAEIWVDGGHNPGAGEVIAEAMANFEEKQPRPLYLITGMINTKDPVGYFRAFVGLAEKVFCVPIRGSDAMIDPVILSNSAYDAGLVAEPKSTVGEALDAIREILDPQAPAPRILIGGSLYLVGDVLADNETPPK</sequence>
<dbReference type="InterPro" id="IPR036615">
    <property type="entry name" value="Mur_ligase_C_dom_sf"/>
</dbReference>
<keyword evidence="4 10" id="KW-0436">Ligase</keyword>
<dbReference type="NCBIfam" id="TIGR01499">
    <property type="entry name" value="folC"/>
    <property type="match status" value="1"/>
</dbReference>